<keyword evidence="3" id="KW-1185">Reference proteome</keyword>
<dbReference type="SUPFAM" id="SSF81383">
    <property type="entry name" value="F-box domain"/>
    <property type="match status" value="1"/>
</dbReference>
<dbReference type="GeneID" id="16606245"/>
<organism evidence="2 3">
    <name type="scientific">Pandoravirus salinus</name>
    <dbReference type="NCBI Taxonomy" id="1349410"/>
    <lineage>
        <taxon>Viruses</taxon>
        <taxon>Pandoravirus</taxon>
    </lineage>
</organism>
<dbReference type="Gene3D" id="1.25.40.20">
    <property type="entry name" value="Ankyrin repeat-containing domain"/>
    <property type="match status" value="1"/>
</dbReference>
<dbReference type="PROSITE" id="PS50181">
    <property type="entry name" value="FBOX"/>
    <property type="match status" value="1"/>
</dbReference>
<proteinExistence type="predicted"/>
<dbReference type="EMBL" id="KC977571">
    <property type="protein sequence ID" value="AGO84458.1"/>
    <property type="molecule type" value="Genomic_DNA"/>
</dbReference>
<dbReference type="KEGG" id="vg:16606245"/>
<dbReference type="Proteomes" id="UP000204584">
    <property type="component" value="Segment"/>
</dbReference>
<protein>
    <submittedName>
        <fullName evidence="2">Ankyrin repeat domain containing protein</fullName>
    </submittedName>
</protein>
<dbReference type="InterPro" id="IPR036047">
    <property type="entry name" value="F-box-like_dom_sf"/>
</dbReference>
<gene>
    <name evidence="2" type="ORF">psal_cds_592</name>
</gene>
<reference evidence="2 3" key="1">
    <citation type="journal article" date="2013" name="Science">
        <title>Pandoraviruses: amoeba viruses with genomes up to 2.5 Mb reaching that of parasitic eukaryotes.</title>
        <authorList>
            <person name="Philippe N."/>
            <person name="Legendre M."/>
            <person name="Doutre G."/>
            <person name="Coute Y."/>
            <person name="Poirot O."/>
            <person name="Lescot M."/>
            <person name="Arslan D."/>
            <person name="Seltzer V."/>
            <person name="Bertaux L."/>
            <person name="Bruley C."/>
            <person name="Garin J."/>
            <person name="Claverie J.M."/>
            <person name="Abergel C."/>
        </authorList>
    </citation>
    <scope>NUCLEOTIDE SEQUENCE [LARGE SCALE GENOMIC DNA]</scope>
</reference>
<accession>S4VVT9</accession>
<feature type="domain" description="F-box" evidence="1">
    <location>
        <begin position="11"/>
        <end position="61"/>
    </location>
</feature>
<dbReference type="RefSeq" id="YP_008437529.1">
    <property type="nucleotide sequence ID" value="NC_022098.1"/>
</dbReference>
<dbReference type="InterPro" id="IPR036770">
    <property type="entry name" value="Ankyrin_rpt-contain_sf"/>
</dbReference>
<dbReference type="InterPro" id="IPR001810">
    <property type="entry name" value="F-box_dom"/>
</dbReference>
<evidence type="ECO:0000313" key="2">
    <source>
        <dbReference type="EMBL" id="AGO84458.1"/>
    </source>
</evidence>
<dbReference type="InterPro" id="IPR052050">
    <property type="entry name" value="SecEffector_AnkRepeat"/>
</dbReference>
<name>S4VVT9_9VIRU</name>
<sequence>MEPSDSPTSTTTTIDDLPCEMLAAILCRLDPCDRFVCALVSPLWRALALEGLASSQRFGSRPLKRRTFLAEAVRDGRLDLVRWAVEAGCPWDDDACPEAVRHGHLDLLAWMQTNGCPSSVDRCLVAAAAGGHVDLATQLLQRQPQRPPKFRCKERQAEYDAAREALRCAIKQATFNGNCDVLAVLLKDRRANVRCAWHVALDTGNVALLDWLYGRDRNVPGCASRRAARHGRSEAIEWLLEKRRLYAPEAYRAAALGGHGHIMERLWSATAAEECRVIVAARRGWLNIDAGPFDKPPPLRSLLWRHVALEAARNGHLDVITWLGGAHYMPRTLTLAAAYGGHTHVLMWAAANDVRFSGLTTAVASVRGHEQAAQFCEKTAGVKMRWWFTETVWRADVLERTYLSQWPMSVSEPAPFRFGRFRSVIAMAIEYGNADAAVRLAERLPGDRLVGEEALGLAMATRNSRILLPLFKQATYDECWWAQRKAASKCNLVAIKCLHAVCGGSSGWWSTSLVSRCSATSSYGWRSIWEWMAWNGRLPNPNTLIALANNRRGDAQCAALWAAERGCPWRTFDLKEEPTTPCALRIAELVTMSANDPLVLSQQLAPASIHRPRSADRLLLFLTNSRWAAGILGPDWDQTPSKQTA</sequence>
<dbReference type="CDD" id="cd09917">
    <property type="entry name" value="F-box_SF"/>
    <property type="match status" value="1"/>
</dbReference>
<dbReference type="PANTHER" id="PTHR46586">
    <property type="entry name" value="ANKYRIN REPEAT-CONTAINING PROTEIN"/>
    <property type="match status" value="1"/>
</dbReference>
<evidence type="ECO:0000259" key="1">
    <source>
        <dbReference type="PROSITE" id="PS50181"/>
    </source>
</evidence>
<dbReference type="Pfam" id="PF00646">
    <property type="entry name" value="F-box"/>
    <property type="match status" value="1"/>
</dbReference>
<evidence type="ECO:0000313" key="3">
    <source>
        <dbReference type="Proteomes" id="UP000204584"/>
    </source>
</evidence>
<dbReference type="SUPFAM" id="SSF48403">
    <property type="entry name" value="Ankyrin repeat"/>
    <property type="match status" value="1"/>
</dbReference>
<dbReference type="PANTHER" id="PTHR46586:SF3">
    <property type="entry name" value="ANKYRIN REPEAT-CONTAINING PROTEIN"/>
    <property type="match status" value="1"/>
</dbReference>